<accession>G2Y5H3</accession>
<evidence type="ECO:0000313" key="2">
    <source>
        <dbReference type="Proteomes" id="UP000008177"/>
    </source>
</evidence>
<gene>
    <name evidence="1" type="ORF">BofuT4_uP114170.1</name>
</gene>
<evidence type="ECO:0000313" key="1">
    <source>
        <dbReference type="EMBL" id="CCD47913.1"/>
    </source>
</evidence>
<dbReference type="AlphaFoldDB" id="G2Y5H3"/>
<dbReference type="InParanoid" id="G2Y5H3"/>
<name>G2Y5H3_BOTF4</name>
<reference evidence="2" key="1">
    <citation type="journal article" date="2011" name="PLoS Genet.">
        <title>Genomic analysis of the necrotrophic fungal pathogens Sclerotinia sclerotiorum and Botrytis cinerea.</title>
        <authorList>
            <person name="Amselem J."/>
            <person name="Cuomo C.A."/>
            <person name="van Kan J.A."/>
            <person name="Viaud M."/>
            <person name="Benito E.P."/>
            <person name="Couloux A."/>
            <person name="Coutinho P.M."/>
            <person name="de Vries R.P."/>
            <person name="Dyer P.S."/>
            <person name="Fillinger S."/>
            <person name="Fournier E."/>
            <person name="Gout L."/>
            <person name="Hahn M."/>
            <person name="Kohn L."/>
            <person name="Lapalu N."/>
            <person name="Plummer K.M."/>
            <person name="Pradier J.M."/>
            <person name="Quevillon E."/>
            <person name="Sharon A."/>
            <person name="Simon A."/>
            <person name="ten Have A."/>
            <person name="Tudzynski B."/>
            <person name="Tudzynski P."/>
            <person name="Wincker P."/>
            <person name="Andrew M."/>
            <person name="Anthouard V."/>
            <person name="Beever R.E."/>
            <person name="Beffa R."/>
            <person name="Benoit I."/>
            <person name="Bouzid O."/>
            <person name="Brault B."/>
            <person name="Chen Z."/>
            <person name="Choquer M."/>
            <person name="Collemare J."/>
            <person name="Cotton P."/>
            <person name="Danchin E.G."/>
            <person name="Da Silva C."/>
            <person name="Gautier A."/>
            <person name="Giraud C."/>
            <person name="Giraud T."/>
            <person name="Gonzalez C."/>
            <person name="Grossetete S."/>
            <person name="Guldener U."/>
            <person name="Henrissat B."/>
            <person name="Howlett B.J."/>
            <person name="Kodira C."/>
            <person name="Kretschmer M."/>
            <person name="Lappartient A."/>
            <person name="Leroch M."/>
            <person name="Levis C."/>
            <person name="Mauceli E."/>
            <person name="Neuveglise C."/>
            <person name="Oeser B."/>
            <person name="Pearson M."/>
            <person name="Poulain J."/>
            <person name="Poussereau N."/>
            <person name="Quesneville H."/>
            <person name="Rascle C."/>
            <person name="Schumacher J."/>
            <person name="Segurens B."/>
            <person name="Sexton A."/>
            <person name="Silva E."/>
            <person name="Sirven C."/>
            <person name="Soanes D.M."/>
            <person name="Talbot N.J."/>
            <person name="Templeton M."/>
            <person name="Yandava C."/>
            <person name="Yarden O."/>
            <person name="Zeng Q."/>
            <person name="Rollins J.A."/>
            <person name="Lebrun M.H."/>
            <person name="Dickman M."/>
        </authorList>
    </citation>
    <scope>NUCLEOTIDE SEQUENCE [LARGE SCALE GENOMIC DNA]</scope>
    <source>
        <strain evidence="2">T4</strain>
    </source>
</reference>
<proteinExistence type="predicted"/>
<dbReference type="HOGENOM" id="CLU_2996284_0_0_1"/>
<dbReference type="Proteomes" id="UP000008177">
    <property type="component" value="Unplaced contigs"/>
</dbReference>
<sequence length="57" mass="6627">MATKAIPDSFVIGAAITSSDPMRKRSRKRYRQRWRLKISLIHPTRDVRGYLIAWLAA</sequence>
<protein>
    <submittedName>
        <fullName evidence="1">Uncharacterized protein</fullName>
    </submittedName>
</protein>
<organism evidence="1 2">
    <name type="scientific">Botryotinia fuckeliana (strain T4)</name>
    <name type="common">Noble rot fungus</name>
    <name type="synonym">Botrytis cinerea</name>
    <dbReference type="NCBI Taxonomy" id="999810"/>
    <lineage>
        <taxon>Eukaryota</taxon>
        <taxon>Fungi</taxon>
        <taxon>Dikarya</taxon>
        <taxon>Ascomycota</taxon>
        <taxon>Pezizomycotina</taxon>
        <taxon>Leotiomycetes</taxon>
        <taxon>Helotiales</taxon>
        <taxon>Sclerotiniaceae</taxon>
        <taxon>Botrytis</taxon>
    </lineage>
</organism>
<dbReference type="EMBL" id="FQ790288">
    <property type="protein sequence ID" value="CCD47913.1"/>
    <property type="molecule type" value="Genomic_DNA"/>
</dbReference>